<sequence>MTMDKEIKEVEEESSIDSSSSSDSNDDEHSYENGSTEEMEESDLSSDESSESPRSRLIKSVTSVKENIVRVTKPLEKWHQYILNSVLYNKEFVYVDKVFCWIQQKSRLKREQVRRRTNHSYI</sequence>
<dbReference type="WBParaSite" id="TCLT_0000779001-mRNA-1">
    <property type="protein sequence ID" value="TCLT_0000779001-mRNA-1"/>
    <property type="gene ID" value="TCLT_0000779001"/>
</dbReference>
<protein>
    <submittedName>
        <fullName evidence="2 4">Uncharacterized protein</fullName>
    </submittedName>
</protein>
<feature type="region of interest" description="Disordered" evidence="1">
    <location>
        <begin position="1"/>
        <end position="58"/>
    </location>
</feature>
<reference evidence="2 3" key="2">
    <citation type="submission" date="2018-11" db="EMBL/GenBank/DDBJ databases">
        <authorList>
            <consortium name="Pathogen Informatics"/>
        </authorList>
    </citation>
    <scope>NUCLEOTIDE SEQUENCE [LARGE SCALE GENOMIC DNA]</scope>
</reference>
<proteinExistence type="predicted"/>
<accession>A0A0N5D4A1</accession>
<feature type="compositionally biased region" description="Acidic residues" evidence="1">
    <location>
        <begin position="35"/>
        <end position="50"/>
    </location>
</feature>
<evidence type="ECO:0000313" key="3">
    <source>
        <dbReference type="Proteomes" id="UP000276776"/>
    </source>
</evidence>
<keyword evidence="3" id="KW-1185">Reference proteome</keyword>
<dbReference type="AlphaFoldDB" id="A0A0N5D4A1"/>
<evidence type="ECO:0000256" key="1">
    <source>
        <dbReference type="SAM" id="MobiDB-lite"/>
    </source>
</evidence>
<evidence type="ECO:0000313" key="2">
    <source>
        <dbReference type="EMBL" id="VDN05265.1"/>
    </source>
</evidence>
<reference evidence="4" key="1">
    <citation type="submission" date="2017-02" db="UniProtKB">
        <authorList>
            <consortium name="WormBaseParasite"/>
        </authorList>
    </citation>
    <scope>IDENTIFICATION</scope>
</reference>
<evidence type="ECO:0000313" key="4">
    <source>
        <dbReference type="WBParaSite" id="TCLT_0000779001-mRNA-1"/>
    </source>
</evidence>
<dbReference type="Proteomes" id="UP000276776">
    <property type="component" value="Unassembled WGS sequence"/>
</dbReference>
<dbReference type="EMBL" id="UYYF01004543">
    <property type="protein sequence ID" value="VDN05265.1"/>
    <property type="molecule type" value="Genomic_DNA"/>
</dbReference>
<gene>
    <name evidence="2" type="ORF">TCLT_LOCUS7779</name>
</gene>
<dbReference type="STRING" id="103827.A0A0N5D4A1"/>
<dbReference type="OrthoDB" id="5833712at2759"/>
<name>A0A0N5D4A1_THECL</name>
<organism evidence="4">
    <name type="scientific">Thelazia callipaeda</name>
    <name type="common">Oriental eyeworm</name>
    <name type="synonym">Parasitic nematode</name>
    <dbReference type="NCBI Taxonomy" id="103827"/>
    <lineage>
        <taxon>Eukaryota</taxon>
        <taxon>Metazoa</taxon>
        <taxon>Ecdysozoa</taxon>
        <taxon>Nematoda</taxon>
        <taxon>Chromadorea</taxon>
        <taxon>Rhabditida</taxon>
        <taxon>Spirurina</taxon>
        <taxon>Spiruromorpha</taxon>
        <taxon>Thelazioidea</taxon>
        <taxon>Thelaziidae</taxon>
        <taxon>Thelazia</taxon>
    </lineage>
</organism>